<accession>A0A815MFA5</accession>
<feature type="compositionally biased region" description="Low complexity" evidence="4">
    <location>
        <begin position="15"/>
        <end position="29"/>
    </location>
</feature>
<dbReference type="EMBL" id="CAJOBJ010007063">
    <property type="protein sequence ID" value="CAF4076656.1"/>
    <property type="molecule type" value="Genomic_DNA"/>
</dbReference>
<keyword evidence="2" id="KW-0863">Zinc-finger</keyword>
<evidence type="ECO:0000313" key="10">
    <source>
        <dbReference type="EMBL" id="CAF4122126.1"/>
    </source>
</evidence>
<evidence type="ECO:0000256" key="1">
    <source>
        <dbReference type="ARBA" id="ARBA00022723"/>
    </source>
</evidence>
<evidence type="ECO:0000313" key="7">
    <source>
        <dbReference type="EMBL" id="CAF1421749.1"/>
    </source>
</evidence>
<dbReference type="Proteomes" id="UP000663855">
    <property type="component" value="Unassembled WGS sequence"/>
</dbReference>
<evidence type="ECO:0008006" key="12">
    <source>
        <dbReference type="Google" id="ProtNLM"/>
    </source>
</evidence>
<dbReference type="EMBL" id="CAJNOV010011578">
    <property type="protein sequence ID" value="CAF1452820.1"/>
    <property type="molecule type" value="Genomic_DNA"/>
</dbReference>
<dbReference type="InterPro" id="IPR007588">
    <property type="entry name" value="Znf_FLYWCH"/>
</dbReference>
<dbReference type="Proteomes" id="UP000663834">
    <property type="component" value="Unassembled WGS sequence"/>
</dbReference>
<evidence type="ECO:0000313" key="8">
    <source>
        <dbReference type="EMBL" id="CAF1452820.1"/>
    </source>
</evidence>
<feature type="domain" description="FLYWCH-type" evidence="5">
    <location>
        <begin position="38"/>
        <end position="99"/>
    </location>
</feature>
<evidence type="ECO:0000313" key="9">
    <source>
        <dbReference type="EMBL" id="CAF4076656.1"/>
    </source>
</evidence>
<evidence type="ECO:0000256" key="4">
    <source>
        <dbReference type="SAM" id="MobiDB-lite"/>
    </source>
</evidence>
<evidence type="ECO:0000313" key="11">
    <source>
        <dbReference type="Proteomes" id="UP000663834"/>
    </source>
</evidence>
<name>A0A815MFA5_9BILA</name>
<dbReference type="Pfam" id="PF04500">
    <property type="entry name" value="FLYWCH"/>
    <property type="match status" value="1"/>
</dbReference>
<dbReference type="GO" id="GO:0008270">
    <property type="term" value="F:zinc ion binding"/>
    <property type="evidence" value="ECO:0007669"/>
    <property type="project" value="UniProtKB-KW"/>
</dbReference>
<dbReference type="Proteomes" id="UP000681720">
    <property type="component" value="Unassembled WGS sequence"/>
</dbReference>
<evidence type="ECO:0000259" key="5">
    <source>
        <dbReference type="Pfam" id="PF04500"/>
    </source>
</evidence>
<dbReference type="PANTHER" id="PTHR47160:SF10">
    <property type="entry name" value="MULE TRANSPOSASE DOMAIN-CONTAINING PROTEIN"/>
    <property type="match status" value="1"/>
</dbReference>
<reference evidence="7" key="1">
    <citation type="submission" date="2021-02" db="EMBL/GenBank/DDBJ databases">
        <authorList>
            <person name="Nowell W R."/>
        </authorList>
    </citation>
    <scope>NUCLEOTIDE SEQUENCE</scope>
</reference>
<dbReference type="EMBL" id="CAJOBH010008752">
    <property type="protein sequence ID" value="CAF4122126.1"/>
    <property type="molecule type" value="Genomic_DNA"/>
</dbReference>
<organism evidence="7 11">
    <name type="scientific">Rotaria magnacalcarata</name>
    <dbReference type="NCBI Taxonomy" id="392030"/>
    <lineage>
        <taxon>Eukaryota</taxon>
        <taxon>Metazoa</taxon>
        <taxon>Spiralia</taxon>
        <taxon>Gnathifera</taxon>
        <taxon>Rotifera</taxon>
        <taxon>Eurotatoria</taxon>
        <taxon>Bdelloidea</taxon>
        <taxon>Philodinida</taxon>
        <taxon>Philodinidae</taxon>
        <taxon>Rotaria</taxon>
    </lineage>
</organism>
<dbReference type="InterPro" id="IPR018289">
    <property type="entry name" value="MULE_transposase_dom"/>
</dbReference>
<feature type="domain" description="MULE transposase" evidence="6">
    <location>
        <begin position="232"/>
        <end position="329"/>
    </location>
</feature>
<dbReference type="Gene3D" id="2.20.25.240">
    <property type="match status" value="1"/>
</dbReference>
<evidence type="ECO:0000256" key="2">
    <source>
        <dbReference type="ARBA" id="ARBA00022771"/>
    </source>
</evidence>
<dbReference type="OrthoDB" id="10029846at2759"/>
<feature type="region of interest" description="Disordered" evidence="4">
    <location>
        <begin position="1"/>
        <end position="37"/>
    </location>
</feature>
<comment type="caution">
    <text evidence="7">The sequence shown here is derived from an EMBL/GenBank/DDBJ whole genome shotgun (WGS) entry which is preliminary data.</text>
</comment>
<sequence length="506" mass="58589">MASNKLTTIDETECSSSSQSPENSLLQPSPTKPTITKTRSNKGKLMLIVNGYNFQFKNFNRKKTVKFWRCTNRSCNVILHTNPDDTFVKFSGTITDHNHLPNPADLELRDLKRSMKTRATTELVPLKHIAEQEMRKALLTGEALAVLPGANDIGHTLKHHRRKMTPTIPKSSSFFIPDLYKQNYNNKERLLLHDSDDSTLELNELGSVRPAGRVLVWASDVQLKLLLDSERLYMDGTFTTSPPHFDQVFIIMSILHGTCVPVVYALLPDRKAITYIYLFNVLFASAKQFNKKLDPQLIMTDFEPAVEKAIRLEFTEKTTQKGCFFHFTQSIYRHVQSLGLSSVYLDNMMIRSAIRQMMALALVPEEYVPLLFSNLGQELDESERNELAGLLKYFDDYWMCRIPMWNCFKIPERTNSFCEGYNNRFTTRFIKKHPNIWVFIDAIRKEVHTVHNLIFQINSGMKPRAKRPKSKIVEQRMKELYERFDNKQIDPQQLLKQLSFFVANGK</sequence>
<dbReference type="EMBL" id="CAJNOW010004559">
    <property type="protein sequence ID" value="CAF1421749.1"/>
    <property type="molecule type" value="Genomic_DNA"/>
</dbReference>
<protein>
    <recommendedName>
        <fullName evidence="12">MULE transposase domain-containing protein</fullName>
    </recommendedName>
</protein>
<keyword evidence="3" id="KW-0862">Zinc</keyword>
<gene>
    <name evidence="10" type="ORF">BYL167_LOCUS20133</name>
    <name evidence="8" type="ORF">CJN711_LOCUS24666</name>
    <name evidence="9" type="ORF">GIL414_LOCUS15822</name>
    <name evidence="7" type="ORF">KQP761_LOCUS10610</name>
</gene>
<evidence type="ECO:0000256" key="3">
    <source>
        <dbReference type="ARBA" id="ARBA00022833"/>
    </source>
</evidence>
<keyword evidence="1" id="KW-0479">Metal-binding</keyword>
<dbReference type="PANTHER" id="PTHR47160">
    <property type="entry name" value="PUTATIVE-RELATED"/>
    <property type="match status" value="1"/>
</dbReference>
<dbReference type="Proteomes" id="UP000681967">
    <property type="component" value="Unassembled WGS sequence"/>
</dbReference>
<proteinExistence type="predicted"/>
<dbReference type="Pfam" id="PF10551">
    <property type="entry name" value="MULE"/>
    <property type="match status" value="1"/>
</dbReference>
<evidence type="ECO:0000259" key="6">
    <source>
        <dbReference type="Pfam" id="PF10551"/>
    </source>
</evidence>
<dbReference type="AlphaFoldDB" id="A0A815MFA5"/>